<feature type="domain" description="Calcineurin-like phosphoesterase" evidence="2">
    <location>
        <begin position="134"/>
        <end position="211"/>
    </location>
</feature>
<dbReference type="InterPro" id="IPR029052">
    <property type="entry name" value="Metallo-depent_PP-like"/>
</dbReference>
<dbReference type="GO" id="GO:0000298">
    <property type="term" value="F:endopolyphosphatase activity"/>
    <property type="evidence" value="ECO:0007669"/>
    <property type="project" value="TreeGrafter"/>
</dbReference>
<gene>
    <name evidence="3" type="ORF">METBISCDRAFT_11749</name>
</gene>
<evidence type="ECO:0000259" key="2">
    <source>
        <dbReference type="Pfam" id="PF00149"/>
    </source>
</evidence>
<dbReference type="PANTHER" id="PTHR42850:SF4">
    <property type="entry name" value="ZINC-DEPENDENT ENDOPOLYPHOSPHATASE"/>
    <property type="match status" value="1"/>
</dbReference>
<dbReference type="OrthoDB" id="10267127at2759"/>
<dbReference type="InterPro" id="IPR050126">
    <property type="entry name" value="Ap4A_hydrolase"/>
</dbReference>
<dbReference type="InterPro" id="IPR004843">
    <property type="entry name" value="Calcineurin-like_PHP"/>
</dbReference>
<keyword evidence="1" id="KW-0812">Transmembrane</keyword>
<proteinExistence type="predicted"/>
<reference evidence="4" key="1">
    <citation type="journal article" date="2018" name="Nat. Microbiol.">
        <title>Leveraging single-cell genomics to expand the fungal tree of life.</title>
        <authorList>
            <person name="Ahrendt S.R."/>
            <person name="Quandt C.A."/>
            <person name="Ciobanu D."/>
            <person name="Clum A."/>
            <person name="Salamov A."/>
            <person name="Andreopoulos B."/>
            <person name="Cheng J.F."/>
            <person name="Woyke T."/>
            <person name="Pelin A."/>
            <person name="Henrissat B."/>
            <person name="Reynolds N.K."/>
            <person name="Benny G.L."/>
            <person name="Smith M.E."/>
            <person name="James T.Y."/>
            <person name="Grigoriev I.V."/>
        </authorList>
    </citation>
    <scope>NUCLEOTIDE SEQUENCE [LARGE SCALE GENOMIC DNA]</scope>
    <source>
        <strain evidence="4">Baker2002</strain>
    </source>
</reference>
<dbReference type="GO" id="GO:0006798">
    <property type="term" value="P:polyphosphate catabolic process"/>
    <property type="evidence" value="ECO:0007669"/>
    <property type="project" value="TreeGrafter"/>
</dbReference>
<dbReference type="GO" id="GO:0016791">
    <property type="term" value="F:phosphatase activity"/>
    <property type="evidence" value="ECO:0007669"/>
    <property type="project" value="TreeGrafter"/>
</dbReference>
<dbReference type="EMBL" id="ML004430">
    <property type="protein sequence ID" value="RKP32674.1"/>
    <property type="molecule type" value="Genomic_DNA"/>
</dbReference>
<sequence>MTSHPKCTDPLLPKGRSAEKRKRPVLCCRLKLAVAGIVALAASTAILLLFCVYLPNVYIPQGRELIVIQKVKDAGVKLRTVDHEVVQNWGFDQRKDAEDEDAESLLDEQNGVLSRFSARGAYNRALGKYKNRHILIGDIHGQSQELRELLRKIKYNKAHDNLVVLGDFISKGRDSIGVLEELIAANAQCVIGNHEYDVLRYYTHFHRLKDPQFVNAKGDKTHSVASKGKELKPEFQLARKLQPNHIKYINSCAVMYKLGKVPVHSKNTDSSYTTGQGVAVHAGLQWDLTADLDGQDSLLCISMRSYLGPFYNETTDDPSEHNAVSWSKIWNKKHKNGDVDDKYVVYYGHDARRGLKLKQWSKGLDTGCVKGNHLTAMVIWKEKTAQGALYRERVVLVSCAVP</sequence>
<dbReference type="Pfam" id="PF00149">
    <property type="entry name" value="Metallophos"/>
    <property type="match status" value="1"/>
</dbReference>
<protein>
    <submittedName>
        <fullName evidence="3">Metallo-dependent phosphatase</fullName>
    </submittedName>
</protein>
<dbReference type="SUPFAM" id="SSF56300">
    <property type="entry name" value="Metallo-dependent phosphatases"/>
    <property type="match status" value="1"/>
</dbReference>
<keyword evidence="4" id="KW-1185">Reference proteome</keyword>
<keyword evidence="1" id="KW-0472">Membrane</keyword>
<keyword evidence="1" id="KW-1133">Transmembrane helix</keyword>
<dbReference type="AlphaFoldDB" id="A0A4P9ZHN7"/>
<dbReference type="PANTHER" id="PTHR42850">
    <property type="entry name" value="METALLOPHOSPHOESTERASE"/>
    <property type="match status" value="1"/>
</dbReference>
<dbReference type="GO" id="GO:0005737">
    <property type="term" value="C:cytoplasm"/>
    <property type="evidence" value="ECO:0007669"/>
    <property type="project" value="TreeGrafter"/>
</dbReference>
<dbReference type="Gene3D" id="3.60.21.10">
    <property type="match status" value="1"/>
</dbReference>
<evidence type="ECO:0000313" key="4">
    <source>
        <dbReference type="Proteomes" id="UP000268321"/>
    </source>
</evidence>
<evidence type="ECO:0000256" key="1">
    <source>
        <dbReference type="SAM" id="Phobius"/>
    </source>
</evidence>
<accession>A0A4P9ZHN7</accession>
<organism evidence="3 4">
    <name type="scientific">Metschnikowia bicuspidata</name>
    <dbReference type="NCBI Taxonomy" id="27322"/>
    <lineage>
        <taxon>Eukaryota</taxon>
        <taxon>Fungi</taxon>
        <taxon>Dikarya</taxon>
        <taxon>Ascomycota</taxon>
        <taxon>Saccharomycotina</taxon>
        <taxon>Pichiomycetes</taxon>
        <taxon>Metschnikowiaceae</taxon>
        <taxon>Metschnikowia</taxon>
    </lineage>
</organism>
<feature type="transmembrane region" description="Helical" evidence="1">
    <location>
        <begin position="30"/>
        <end position="55"/>
    </location>
</feature>
<evidence type="ECO:0000313" key="3">
    <source>
        <dbReference type="EMBL" id="RKP32674.1"/>
    </source>
</evidence>
<dbReference type="Proteomes" id="UP000268321">
    <property type="component" value="Unassembled WGS sequence"/>
</dbReference>
<name>A0A4P9ZHN7_9ASCO</name>